<keyword evidence="1" id="KW-1133">Transmembrane helix</keyword>
<evidence type="ECO:0000256" key="1">
    <source>
        <dbReference type="SAM" id="Phobius"/>
    </source>
</evidence>
<reference evidence="2 3" key="1">
    <citation type="journal article" date="2016" name="Sci. Rep.">
        <title>The genome sequence of the outbreeding globe artichoke constructed de novo incorporating a phase-aware low-pass sequencing strategy of F1 progeny.</title>
        <authorList>
            <person name="Scaglione D."/>
            <person name="Reyes-Chin-Wo S."/>
            <person name="Acquadro A."/>
            <person name="Froenicke L."/>
            <person name="Portis E."/>
            <person name="Beitel C."/>
            <person name="Tirone M."/>
            <person name="Mauro R."/>
            <person name="Lo Monaco A."/>
            <person name="Mauromicale G."/>
            <person name="Faccioli P."/>
            <person name="Cattivelli L."/>
            <person name="Rieseberg L."/>
            <person name="Michelmore R."/>
            <person name="Lanteri S."/>
        </authorList>
    </citation>
    <scope>NUCLEOTIDE SEQUENCE [LARGE SCALE GENOMIC DNA]</scope>
    <source>
        <strain evidence="2">2C</strain>
    </source>
</reference>
<protein>
    <submittedName>
        <fullName evidence="2">Uncharacterized protein</fullName>
    </submittedName>
</protein>
<dbReference type="AlphaFoldDB" id="A0A118K4A1"/>
<dbReference type="OMA" id="PRCCILW"/>
<dbReference type="PANTHER" id="PTHR36318:SF5">
    <property type="entry name" value="TRANSMEMBRANE PROTEIN"/>
    <property type="match status" value="1"/>
</dbReference>
<evidence type="ECO:0000313" key="3">
    <source>
        <dbReference type="Proteomes" id="UP000243975"/>
    </source>
</evidence>
<feature type="transmembrane region" description="Helical" evidence="1">
    <location>
        <begin position="91"/>
        <end position="113"/>
    </location>
</feature>
<organism evidence="2 3">
    <name type="scientific">Cynara cardunculus var. scolymus</name>
    <name type="common">Globe artichoke</name>
    <name type="synonym">Cynara scolymus</name>
    <dbReference type="NCBI Taxonomy" id="59895"/>
    <lineage>
        <taxon>Eukaryota</taxon>
        <taxon>Viridiplantae</taxon>
        <taxon>Streptophyta</taxon>
        <taxon>Embryophyta</taxon>
        <taxon>Tracheophyta</taxon>
        <taxon>Spermatophyta</taxon>
        <taxon>Magnoliopsida</taxon>
        <taxon>eudicotyledons</taxon>
        <taxon>Gunneridae</taxon>
        <taxon>Pentapetalae</taxon>
        <taxon>asterids</taxon>
        <taxon>campanulids</taxon>
        <taxon>Asterales</taxon>
        <taxon>Asteraceae</taxon>
        <taxon>Carduoideae</taxon>
        <taxon>Cardueae</taxon>
        <taxon>Carduinae</taxon>
        <taxon>Cynara</taxon>
    </lineage>
</organism>
<dbReference type="Gramene" id="KVI07213">
    <property type="protein sequence ID" value="KVI07213"/>
    <property type="gene ID" value="Ccrd_014405"/>
</dbReference>
<keyword evidence="3" id="KW-1185">Reference proteome</keyword>
<proteinExistence type="predicted"/>
<dbReference type="Proteomes" id="UP000243975">
    <property type="component" value="Unassembled WGS sequence"/>
</dbReference>
<name>A0A118K4A1_CYNCS</name>
<evidence type="ECO:0000313" key="2">
    <source>
        <dbReference type="EMBL" id="KVI07213.1"/>
    </source>
</evidence>
<dbReference type="InterPro" id="IPR009943">
    <property type="entry name" value="DUF1475"/>
</dbReference>
<dbReference type="Pfam" id="PF07343">
    <property type="entry name" value="DUF1475"/>
    <property type="match status" value="1"/>
</dbReference>
<keyword evidence="1" id="KW-0812">Transmembrane</keyword>
<dbReference type="PANTHER" id="PTHR36318">
    <property type="entry name" value="OS06G0581300 PROTEIN"/>
    <property type="match status" value="1"/>
</dbReference>
<sequence>MATMVASVGIAVKTLMSILACVMAASIAYLLVVNGISTCFAPRDCVATCVYIVLQFYKLSPEESRKDPLYFALARREKGDAMVHRRGPSVVTARIILSALACLLLGTFIYTLIVDGSPFQSKVFTP</sequence>
<accession>A0A118K4A1</accession>
<feature type="transmembrane region" description="Helical" evidence="1">
    <location>
        <begin position="6"/>
        <end position="33"/>
    </location>
</feature>
<keyword evidence="1" id="KW-0472">Membrane</keyword>
<dbReference type="EMBL" id="LEKV01001509">
    <property type="protein sequence ID" value="KVI07213.1"/>
    <property type="molecule type" value="Genomic_DNA"/>
</dbReference>
<comment type="caution">
    <text evidence="2">The sequence shown here is derived from an EMBL/GenBank/DDBJ whole genome shotgun (WGS) entry which is preliminary data.</text>
</comment>
<gene>
    <name evidence="2" type="ORF">Ccrd_014405</name>
</gene>